<keyword evidence="5" id="KW-1185">Reference proteome</keyword>
<dbReference type="Pfam" id="PF09118">
    <property type="entry name" value="GO-like_E_set"/>
    <property type="match status" value="1"/>
</dbReference>
<evidence type="ECO:0000259" key="3">
    <source>
        <dbReference type="PROSITE" id="PS50022"/>
    </source>
</evidence>
<comment type="caution">
    <text evidence="4">The sequence shown here is derived from an EMBL/GenBank/DDBJ whole genome shotgun (WGS) entry which is preliminary data.</text>
</comment>
<proteinExistence type="predicted"/>
<dbReference type="GeneID" id="81371501"/>
<gene>
    <name evidence="4" type="ORF">N7509_007884</name>
</gene>
<dbReference type="Gene3D" id="2.60.40.10">
    <property type="entry name" value="Immunoglobulins"/>
    <property type="match status" value="1"/>
</dbReference>
<feature type="signal peptide" evidence="2">
    <location>
        <begin position="1"/>
        <end position="17"/>
    </location>
</feature>
<dbReference type="Pfam" id="PF07250">
    <property type="entry name" value="Glyoxal_oxid_N"/>
    <property type="match status" value="1"/>
</dbReference>
<dbReference type="OrthoDB" id="2019572at2759"/>
<dbReference type="InterPro" id="IPR009880">
    <property type="entry name" value="Glyoxal_oxidase_N"/>
</dbReference>
<dbReference type="InterPro" id="IPR000421">
    <property type="entry name" value="FA58C"/>
</dbReference>
<feature type="domain" description="F5/8 type C" evidence="3">
    <location>
        <begin position="44"/>
        <end position="186"/>
    </location>
</feature>
<dbReference type="Pfam" id="PF00754">
    <property type="entry name" value="F5_F8_type_C"/>
    <property type="match status" value="1"/>
</dbReference>
<evidence type="ECO:0000256" key="2">
    <source>
        <dbReference type="SAM" id="SignalP"/>
    </source>
</evidence>
<dbReference type="InterPro" id="IPR037293">
    <property type="entry name" value="Gal_Oxidase_central_sf"/>
</dbReference>
<evidence type="ECO:0000256" key="1">
    <source>
        <dbReference type="ARBA" id="ARBA00022729"/>
    </source>
</evidence>
<dbReference type="PROSITE" id="PS50022">
    <property type="entry name" value="FA58C_3"/>
    <property type="match status" value="1"/>
</dbReference>
<dbReference type="InterPro" id="IPR013783">
    <property type="entry name" value="Ig-like_fold"/>
</dbReference>
<dbReference type="SUPFAM" id="SSF49785">
    <property type="entry name" value="Galactose-binding domain-like"/>
    <property type="match status" value="1"/>
</dbReference>
<dbReference type="InterPro" id="IPR014756">
    <property type="entry name" value="Ig_E-set"/>
</dbReference>
<name>A0A9W9VZR9_9EURO</name>
<keyword evidence="1 2" id="KW-0732">Signal</keyword>
<dbReference type="InterPro" id="IPR011043">
    <property type="entry name" value="Gal_Oxase/kelch_b-propeller"/>
</dbReference>
<dbReference type="SUPFAM" id="SSF50965">
    <property type="entry name" value="Galactose oxidase, central domain"/>
    <property type="match status" value="1"/>
</dbReference>
<dbReference type="Proteomes" id="UP001147747">
    <property type="component" value="Unassembled WGS sequence"/>
</dbReference>
<dbReference type="InterPro" id="IPR008979">
    <property type="entry name" value="Galactose-bd-like_sf"/>
</dbReference>
<dbReference type="PANTHER" id="PTHR32208:SF68">
    <property type="entry name" value="GALACTOSE OXIDASE"/>
    <property type="match status" value="1"/>
</dbReference>
<protein>
    <recommendedName>
        <fullName evidence="3">F5/8 type C domain-containing protein</fullName>
    </recommendedName>
</protein>
<dbReference type="AlphaFoldDB" id="A0A9W9VZR9"/>
<dbReference type="EMBL" id="JAPZBU010000008">
    <property type="protein sequence ID" value="KAJ5392394.1"/>
    <property type="molecule type" value="Genomic_DNA"/>
</dbReference>
<dbReference type="Gene3D" id="2.130.10.80">
    <property type="entry name" value="Galactose oxidase/kelch, beta-propeller"/>
    <property type="match status" value="1"/>
</dbReference>
<dbReference type="InterPro" id="IPR006652">
    <property type="entry name" value="Kelch_1"/>
</dbReference>
<dbReference type="Pfam" id="PF01344">
    <property type="entry name" value="Kelch_1"/>
    <property type="match status" value="1"/>
</dbReference>
<accession>A0A9W9VZR9</accession>
<dbReference type="CDD" id="cd02851">
    <property type="entry name" value="E_set_GO_C"/>
    <property type="match status" value="1"/>
</dbReference>
<dbReference type="Gene3D" id="2.60.120.260">
    <property type="entry name" value="Galactose-binding domain-like"/>
    <property type="match status" value="1"/>
</dbReference>
<dbReference type="SMART" id="SM00612">
    <property type="entry name" value="Kelch"/>
    <property type="match status" value="2"/>
</dbReference>
<reference evidence="4" key="1">
    <citation type="submission" date="2022-12" db="EMBL/GenBank/DDBJ databases">
        <authorList>
            <person name="Petersen C."/>
        </authorList>
    </citation>
    <scope>NUCLEOTIDE SEQUENCE</scope>
    <source>
        <strain evidence="4">IBT 29677</strain>
    </source>
</reference>
<feature type="chain" id="PRO_5040720464" description="F5/8 type C domain-containing protein" evidence="2">
    <location>
        <begin position="18"/>
        <end position="677"/>
    </location>
</feature>
<dbReference type="RefSeq" id="XP_056488072.1">
    <property type="nucleotide sequence ID" value="XM_056632521.1"/>
</dbReference>
<dbReference type="InterPro" id="IPR015202">
    <property type="entry name" value="GO-like_E_set"/>
</dbReference>
<evidence type="ECO:0000313" key="4">
    <source>
        <dbReference type="EMBL" id="KAJ5392394.1"/>
    </source>
</evidence>
<evidence type="ECO:0000313" key="5">
    <source>
        <dbReference type="Proteomes" id="UP001147747"/>
    </source>
</evidence>
<organism evidence="4 5">
    <name type="scientific">Penicillium cosmopolitanum</name>
    <dbReference type="NCBI Taxonomy" id="1131564"/>
    <lineage>
        <taxon>Eukaryota</taxon>
        <taxon>Fungi</taxon>
        <taxon>Dikarya</taxon>
        <taxon>Ascomycota</taxon>
        <taxon>Pezizomycotina</taxon>
        <taxon>Eurotiomycetes</taxon>
        <taxon>Eurotiomycetidae</taxon>
        <taxon>Eurotiales</taxon>
        <taxon>Aspergillaceae</taxon>
        <taxon>Penicillium</taxon>
    </lineage>
</organism>
<dbReference type="PANTHER" id="PTHR32208">
    <property type="entry name" value="SECRETED PROTEIN-RELATED"/>
    <property type="match status" value="1"/>
</dbReference>
<dbReference type="SUPFAM" id="SSF81296">
    <property type="entry name" value="E set domains"/>
    <property type="match status" value="1"/>
</dbReference>
<reference evidence="4" key="2">
    <citation type="journal article" date="2023" name="IMA Fungus">
        <title>Comparative genomic study of the Penicillium genus elucidates a diverse pangenome and 15 lateral gene transfer events.</title>
        <authorList>
            <person name="Petersen C."/>
            <person name="Sorensen T."/>
            <person name="Nielsen M.R."/>
            <person name="Sondergaard T.E."/>
            <person name="Sorensen J.L."/>
            <person name="Fitzpatrick D.A."/>
            <person name="Frisvad J.C."/>
            <person name="Nielsen K.L."/>
        </authorList>
    </citation>
    <scope>NUCLEOTIDE SEQUENCE</scope>
    <source>
        <strain evidence="4">IBT 29677</strain>
    </source>
</reference>
<sequence length="677" mass="73215">MKPDWRVALLFLGTVRAAREMSELEALYQEGTTPDTTDVDGTKVATLSQPLPQGKPIPRDTWQVDCTSEADGHTCKQSFDGNNSTYWQSLNTTTAQNITINLGKADWNISGLTVVPRQDQQAALIEEHQIFVSTNKEDWTLVAYGTWWPDKSQKLSAFQPQKAQYLRLSASAPNGIAIQDIKIYNSVYIQANPALGAWGPTIDLPLVPVSGAVDVQTGEVVGWSSWGYNIFVEGKSGKTQTTTWNGGKQSVTRRTVDETEHDMFCPGISIDQDGKVIVTGGVDAGQTSIYNTSNHEWYEGGMMNTFRGYQATTTLSDGRIFVIGGSWNGGVGLKNGEVYNPETNAWEKINGAQASKMLTDDQRTYRQDNHAWLFGWTGGSVFQAGPSEMMNWFGTSGSGTTAPAGNRTGDKDAMCGNAVMYEQGKILGFGGSPDYENSEATKYAAIIEIGKVNETAKVTQNAGDGMQYKRTFHSSVVLPDGTVFVHGGQVVGLPFKEDQAQMTPELFTPDPSNSSGGKWTPLLTNTIVRVYHSIALLLQDGTVFTGGGGLCGDCEANHFDGQIYTPAYLLKEDGSPRTRPTINTVSSGPVKAGDTVELTTDSDIKSASIIRYGSTTHTVNTDQRRIAVDLKKADGDGNKYTFLIPGEAGVALPGYYMLFVLNGDGTPSHSKNVHVVA</sequence>